<comment type="similarity">
    <text evidence="3">Belongs to the glycosyl hydrolase 18 family. Chitinase class V subfamily.</text>
</comment>
<dbReference type="SUPFAM" id="SSF54556">
    <property type="entry name" value="Chitinase insertion domain"/>
    <property type="match status" value="1"/>
</dbReference>
<keyword evidence="17" id="KW-1185">Reference proteome</keyword>
<proteinExistence type="inferred from homology"/>
<evidence type="ECO:0000256" key="1">
    <source>
        <dbReference type="ARBA" id="ARBA00000822"/>
    </source>
</evidence>
<dbReference type="AlphaFoldDB" id="A0A232M1I6"/>
<protein>
    <recommendedName>
        <fullName evidence="4">chitinase</fullName>
        <ecNumber evidence="4">3.2.1.14</ecNumber>
    </recommendedName>
</protein>
<evidence type="ECO:0000256" key="4">
    <source>
        <dbReference type="ARBA" id="ARBA00012729"/>
    </source>
</evidence>
<keyword evidence="7 12" id="KW-0378">Hydrolase</keyword>
<evidence type="ECO:0000259" key="13">
    <source>
        <dbReference type="PROSITE" id="PS51175"/>
    </source>
</evidence>
<evidence type="ECO:0000256" key="11">
    <source>
        <dbReference type="ARBA" id="ARBA00023326"/>
    </source>
</evidence>
<keyword evidence="5" id="KW-0964">Secreted</keyword>
<dbReference type="GO" id="GO:0030246">
    <property type="term" value="F:carbohydrate binding"/>
    <property type="evidence" value="ECO:0007669"/>
    <property type="project" value="InterPro"/>
</dbReference>
<evidence type="ECO:0000256" key="8">
    <source>
        <dbReference type="ARBA" id="ARBA00023024"/>
    </source>
</evidence>
<dbReference type="EMBL" id="NPHW01003024">
    <property type="protein sequence ID" value="OXV10269.1"/>
    <property type="molecule type" value="Genomic_DNA"/>
</dbReference>
<dbReference type="PROSITE" id="PS52006">
    <property type="entry name" value="GH64"/>
    <property type="match status" value="1"/>
</dbReference>
<evidence type="ECO:0000259" key="14">
    <source>
        <dbReference type="PROSITE" id="PS51910"/>
    </source>
</evidence>
<dbReference type="Pfam" id="PF16483">
    <property type="entry name" value="Glyco_hydro_64"/>
    <property type="match status" value="1"/>
</dbReference>
<dbReference type="PROSITE" id="PS01095">
    <property type="entry name" value="GH18_1"/>
    <property type="match status" value="1"/>
</dbReference>
<dbReference type="InterPro" id="IPR032477">
    <property type="entry name" value="Glyco_hydro_64"/>
</dbReference>
<reference evidence="16 17" key="1">
    <citation type="journal article" date="2015" name="Environ. Microbiol.">
        <title>Metagenome sequence of Elaphomyces granulatus from sporocarp tissue reveals Ascomycota ectomycorrhizal fingerprints of genome expansion and a Proteobacteria-rich microbiome.</title>
        <authorList>
            <person name="Quandt C.A."/>
            <person name="Kohler A."/>
            <person name="Hesse C.N."/>
            <person name="Sharpton T.J."/>
            <person name="Martin F."/>
            <person name="Spatafora J.W."/>
        </authorList>
    </citation>
    <scope>NUCLEOTIDE SEQUENCE [LARGE SCALE GENOMIC DNA]</scope>
    <source>
        <strain evidence="16 17">OSC145934</strain>
    </source>
</reference>
<keyword evidence="10 12" id="KW-0326">Glycosidase</keyword>
<feature type="domain" description="GH64" evidence="15">
    <location>
        <begin position="2"/>
        <end position="374"/>
    </location>
</feature>
<gene>
    <name evidence="16" type="ORF">Egran_01971</name>
</gene>
<keyword evidence="9" id="KW-0119">Carbohydrate metabolism</keyword>
<dbReference type="Gene3D" id="2.60.120.260">
    <property type="entry name" value="Galactose-binding domain-like"/>
    <property type="match status" value="2"/>
</dbReference>
<dbReference type="SUPFAM" id="SSF51445">
    <property type="entry name" value="(Trans)glycosidases"/>
    <property type="match status" value="1"/>
</dbReference>
<name>A0A232M1I6_9EURO</name>
<dbReference type="Pfam" id="PF03422">
    <property type="entry name" value="CBM_6"/>
    <property type="match status" value="2"/>
</dbReference>
<sequence length="1075" mass="116167">MAHSLPIGLQNNFPATTGPVFAFITGRAINNGNALCLIQANGQTPYFPASPDAPLTTLAINCAIQLGAPGTTVTAVIPQLAAARVWFSIQTPLVFLLNPGPSLVEPSVANPTDPNINIRWGFCELTFNADQLYANVSSVDFVSLPISIGLTNSAGVTTVVQGLPPDGLDRICDQLMAQHQTDGAGWDQLIVRGSSGENVRVLSPNLGMLVHPGLFMNYYEPYIDLVWNNHRTTPVTVDTQASWGVVQGTVQGEGDGQLVFTGLGSFSRPSTTDIFSCSTGPFITIPVSMAALTPRIAAGCNRSTLHRTQQEPGDPSTYYQNSITNHYSRILHAVNLDGRGYAFPYDDVAPSGGHDQSGSVFDPNPTRLTIAVGAPLKAVPPNNPLFDATAQIRAENFSDSHGVQTEPCADTTGGRDVGWISNGDWIQFNQVDFGAEPGLRQFTARVASGAPVNLTGQVQVAIDGPTAAPIPIGGVTITNTGGWQNWTTITTAINPVASIHTLYLTFASARPEDFVNLNWFRFAAGHGPIDAASRIRAENFDASQGIQTQPTADDGGGNNVGWIANGDWIRFDNVDFHGEGMTQFLARVSSGVPDGVSGLVQVLLDNLNAAPIGSFAVSNTGGWQSWRTVPANINPVTGVHTLYLTFVSGQPLDFININWFTFAGRINPAPLPPDPVPSMSYKTVLYFPNYVIYARGFNPPDFPADLVTHVNYAFADVRPDGEVVLSDTWADTDKHYPDDSWNDPGTNVYGCIKQLFLLKKRYRQMKVVLSIGGWGYRDHFAGPIGTPEGRTKFAQSAVALVKDLGLDGIDIDWEYPADDGQAGNFVDLLREIRADLDAYSNQCAGGYRFLLTVACPAGPSNYQITHLKDMDQYLDMWNLMSYDMAGAWDTVSGHQANIYKSASNPSSTAFSADEAIRYYTDVGQIDPSKICLGMPVYGRAFLNTDGPGQPFNGVGDGSWEAGVWDYKALPLPGATEYYDPDLIASWSYDPGQRMMVSYDTPEAETCKSDYIKQMGLGGAMWWDCSSDKPRGDQNLVWTVANALGGGDYSGLDQSSNLLDYPQSKYDNLRNQFPDN</sequence>
<dbReference type="InterPro" id="IPR005084">
    <property type="entry name" value="CBM6"/>
</dbReference>
<dbReference type="SMART" id="SM00636">
    <property type="entry name" value="Glyco_18"/>
    <property type="match status" value="1"/>
</dbReference>
<dbReference type="Gene3D" id="2.60.110.10">
    <property type="entry name" value="Thaumatin"/>
    <property type="match status" value="1"/>
</dbReference>
<dbReference type="PANTHER" id="PTHR38165:SF1">
    <property type="entry name" value="GLUCANASE B"/>
    <property type="match status" value="1"/>
</dbReference>
<comment type="subcellular location">
    <subcellularLocation>
        <location evidence="2">Secreted</location>
    </subcellularLocation>
</comment>
<evidence type="ECO:0000256" key="3">
    <source>
        <dbReference type="ARBA" id="ARBA00008682"/>
    </source>
</evidence>
<keyword evidence="11" id="KW-0624">Polysaccharide degradation</keyword>
<dbReference type="SMART" id="SM00606">
    <property type="entry name" value="CBD_IV"/>
    <property type="match status" value="2"/>
</dbReference>
<dbReference type="InterPro" id="IPR029070">
    <property type="entry name" value="Chitinase_insertion_sf"/>
</dbReference>
<dbReference type="PANTHER" id="PTHR38165">
    <property type="match status" value="1"/>
</dbReference>
<evidence type="ECO:0000313" key="17">
    <source>
        <dbReference type="Proteomes" id="UP000243515"/>
    </source>
</evidence>
<evidence type="ECO:0000256" key="10">
    <source>
        <dbReference type="ARBA" id="ARBA00023295"/>
    </source>
</evidence>
<keyword evidence="6" id="KW-0732">Signal</keyword>
<organism evidence="16 17">
    <name type="scientific">Elaphomyces granulatus</name>
    <dbReference type="NCBI Taxonomy" id="519963"/>
    <lineage>
        <taxon>Eukaryota</taxon>
        <taxon>Fungi</taxon>
        <taxon>Dikarya</taxon>
        <taxon>Ascomycota</taxon>
        <taxon>Pezizomycotina</taxon>
        <taxon>Eurotiomycetes</taxon>
        <taxon>Eurotiomycetidae</taxon>
        <taxon>Eurotiales</taxon>
        <taxon>Elaphomycetaceae</taxon>
        <taxon>Elaphomyces</taxon>
    </lineage>
</organism>
<dbReference type="CDD" id="cd06548">
    <property type="entry name" value="GH18_chitinase"/>
    <property type="match status" value="1"/>
</dbReference>
<dbReference type="CDD" id="cd04084">
    <property type="entry name" value="CBM6_xylanase-like"/>
    <property type="match status" value="2"/>
</dbReference>
<dbReference type="SUPFAM" id="SSF49785">
    <property type="entry name" value="Galactose-binding domain-like"/>
    <property type="match status" value="2"/>
</dbReference>
<dbReference type="PROSITE" id="PS51175">
    <property type="entry name" value="CBM6"/>
    <property type="match status" value="2"/>
</dbReference>
<evidence type="ECO:0000256" key="2">
    <source>
        <dbReference type="ARBA" id="ARBA00004613"/>
    </source>
</evidence>
<dbReference type="Gene3D" id="3.20.20.80">
    <property type="entry name" value="Glycosidases"/>
    <property type="match status" value="1"/>
</dbReference>
<dbReference type="EC" id="3.2.1.14" evidence="4"/>
<keyword evidence="8" id="KW-0146">Chitin degradation</keyword>
<evidence type="ECO:0000256" key="9">
    <source>
        <dbReference type="ARBA" id="ARBA00023277"/>
    </source>
</evidence>
<dbReference type="GO" id="GO:0000272">
    <property type="term" value="P:polysaccharide catabolic process"/>
    <property type="evidence" value="ECO:0007669"/>
    <property type="project" value="UniProtKB-KW"/>
</dbReference>
<comment type="catalytic activity">
    <reaction evidence="1">
        <text>Random endo-hydrolysis of N-acetyl-beta-D-glucosaminide (1-&gt;4)-beta-linkages in chitin and chitodextrins.</text>
        <dbReference type="EC" id="3.2.1.14"/>
    </reaction>
</comment>
<dbReference type="InterPro" id="IPR042517">
    <property type="entry name" value="Glyco_hydro_64_N_2"/>
</dbReference>
<comment type="caution">
    <text evidence="16">The sequence shown here is derived from an EMBL/GenBank/DDBJ whole genome shotgun (WGS) entry which is preliminary data.</text>
</comment>
<evidence type="ECO:0000259" key="15">
    <source>
        <dbReference type="PROSITE" id="PS52006"/>
    </source>
</evidence>
<dbReference type="InterPro" id="IPR006584">
    <property type="entry name" value="Cellulose-bd_IV"/>
</dbReference>
<dbReference type="FunFam" id="3.20.20.80:FF:000075">
    <property type="entry name" value="Sporulation-specific chitinase"/>
    <property type="match status" value="1"/>
</dbReference>
<dbReference type="OrthoDB" id="76388at2759"/>
<dbReference type="GO" id="GO:0006032">
    <property type="term" value="P:chitin catabolic process"/>
    <property type="evidence" value="ECO:0007669"/>
    <property type="project" value="UniProtKB-KW"/>
</dbReference>
<dbReference type="InterPro" id="IPR001579">
    <property type="entry name" value="Glyco_hydro_18_chit_AS"/>
</dbReference>
<feature type="domain" description="CBM6" evidence="13">
    <location>
        <begin position="533"/>
        <end position="663"/>
    </location>
</feature>
<dbReference type="GO" id="GO:0008061">
    <property type="term" value="F:chitin binding"/>
    <property type="evidence" value="ECO:0007669"/>
    <property type="project" value="InterPro"/>
</dbReference>
<dbReference type="CDD" id="cd09220">
    <property type="entry name" value="GH64-GluB-like"/>
    <property type="match status" value="1"/>
</dbReference>
<evidence type="ECO:0000256" key="7">
    <source>
        <dbReference type="ARBA" id="ARBA00022801"/>
    </source>
</evidence>
<dbReference type="GO" id="GO:0005576">
    <property type="term" value="C:extracellular region"/>
    <property type="evidence" value="ECO:0007669"/>
    <property type="project" value="UniProtKB-SubCell"/>
</dbReference>
<feature type="domain" description="CBM6" evidence="13">
    <location>
        <begin position="390"/>
        <end position="523"/>
    </location>
</feature>
<dbReference type="InterPro" id="IPR017853">
    <property type="entry name" value="GH"/>
</dbReference>
<dbReference type="Gene3D" id="3.10.50.10">
    <property type="match status" value="1"/>
</dbReference>
<dbReference type="InterPro" id="IPR011583">
    <property type="entry name" value="Chitinase_II/V-like_cat"/>
</dbReference>
<evidence type="ECO:0000256" key="6">
    <source>
        <dbReference type="ARBA" id="ARBA00022729"/>
    </source>
</evidence>
<dbReference type="InterPro" id="IPR008979">
    <property type="entry name" value="Galactose-bd-like_sf"/>
</dbReference>
<dbReference type="Pfam" id="PF00704">
    <property type="entry name" value="Glyco_hydro_18"/>
    <property type="match status" value="1"/>
</dbReference>
<dbReference type="FunFam" id="3.10.50.10:FF:000005">
    <property type="entry name" value="Endochitinase B1"/>
    <property type="match status" value="1"/>
</dbReference>
<dbReference type="GO" id="GO:0008843">
    <property type="term" value="F:endochitinase activity"/>
    <property type="evidence" value="ECO:0007669"/>
    <property type="project" value="UniProtKB-EC"/>
</dbReference>
<dbReference type="InterPro" id="IPR001223">
    <property type="entry name" value="Glyco_hydro18_cat"/>
</dbReference>
<evidence type="ECO:0000313" key="16">
    <source>
        <dbReference type="EMBL" id="OXV10269.1"/>
    </source>
</evidence>
<accession>A0A232M1I6</accession>
<dbReference type="PROSITE" id="PS51910">
    <property type="entry name" value="GH18_2"/>
    <property type="match status" value="1"/>
</dbReference>
<dbReference type="Proteomes" id="UP000243515">
    <property type="component" value="Unassembled WGS sequence"/>
</dbReference>
<dbReference type="InterPro" id="IPR037176">
    <property type="entry name" value="Osmotin/thaumatin-like_sf"/>
</dbReference>
<evidence type="ECO:0000256" key="5">
    <source>
        <dbReference type="ARBA" id="ARBA00022525"/>
    </source>
</evidence>
<dbReference type="InterPro" id="IPR037398">
    <property type="entry name" value="Glyco_hydro_64_fam"/>
</dbReference>
<dbReference type="Gene3D" id="3.30.920.50">
    <property type="entry name" value="Beta-1,3-glucanase, C-terminal domain"/>
    <property type="match status" value="1"/>
</dbReference>
<feature type="domain" description="GH18" evidence="14">
    <location>
        <begin position="681"/>
        <end position="1046"/>
    </location>
</feature>
<evidence type="ECO:0000256" key="12">
    <source>
        <dbReference type="RuleBase" id="RU000489"/>
    </source>
</evidence>